<name>A0ABW5K8Q1_9FLAO</name>
<evidence type="ECO:0000256" key="9">
    <source>
        <dbReference type="SAM" id="Phobius"/>
    </source>
</evidence>
<evidence type="ECO:0000259" key="10">
    <source>
        <dbReference type="PROSITE" id="PS51371"/>
    </source>
</evidence>
<accession>A0ABW5K8Q1</accession>
<dbReference type="PANTHER" id="PTHR43099:SF5">
    <property type="entry name" value="HLYC_CORC FAMILY TRANSPORTER"/>
    <property type="match status" value="1"/>
</dbReference>
<keyword evidence="6 8" id="KW-0472">Membrane</keyword>
<dbReference type="InterPro" id="IPR046342">
    <property type="entry name" value="CBS_dom_sf"/>
</dbReference>
<gene>
    <name evidence="12" type="ORF">ACFSO8_06930</name>
</gene>
<dbReference type="PANTHER" id="PTHR43099">
    <property type="entry name" value="UPF0053 PROTEIN YRKA"/>
    <property type="match status" value="1"/>
</dbReference>
<dbReference type="EMBL" id="JBHULG010000002">
    <property type="protein sequence ID" value="MFD2545191.1"/>
    <property type="molecule type" value="Genomic_DNA"/>
</dbReference>
<comment type="caution">
    <text evidence="12">The sequence shown here is derived from an EMBL/GenBank/DDBJ whole genome shotgun (WGS) entry which is preliminary data.</text>
</comment>
<keyword evidence="13" id="KW-1185">Reference proteome</keyword>
<keyword evidence="7" id="KW-0129">CBS domain</keyword>
<dbReference type="SUPFAM" id="SSF54631">
    <property type="entry name" value="CBS-domain pair"/>
    <property type="match status" value="1"/>
</dbReference>
<evidence type="ECO:0000256" key="4">
    <source>
        <dbReference type="ARBA" id="ARBA00022737"/>
    </source>
</evidence>
<feature type="transmembrane region" description="Helical" evidence="9">
    <location>
        <begin position="46"/>
        <end position="67"/>
    </location>
</feature>
<protein>
    <submittedName>
        <fullName evidence="12">Hemolysin family protein</fullName>
    </submittedName>
</protein>
<reference evidence="13" key="1">
    <citation type="journal article" date="2019" name="Int. J. Syst. Evol. Microbiol.">
        <title>The Global Catalogue of Microorganisms (GCM) 10K type strain sequencing project: providing services to taxonomists for standard genome sequencing and annotation.</title>
        <authorList>
            <consortium name="The Broad Institute Genomics Platform"/>
            <consortium name="The Broad Institute Genome Sequencing Center for Infectious Disease"/>
            <person name="Wu L."/>
            <person name="Ma J."/>
        </authorList>
    </citation>
    <scope>NUCLEOTIDE SEQUENCE [LARGE SCALE GENOMIC DNA]</scope>
    <source>
        <strain evidence="13">KCTC 52204</strain>
    </source>
</reference>
<evidence type="ECO:0000256" key="3">
    <source>
        <dbReference type="ARBA" id="ARBA00022692"/>
    </source>
</evidence>
<dbReference type="PROSITE" id="PS51371">
    <property type="entry name" value="CBS"/>
    <property type="match status" value="1"/>
</dbReference>
<evidence type="ECO:0000313" key="12">
    <source>
        <dbReference type="EMBL" id="MFD2545191.1"/>
    </source>
</evidence>
<evidence type="ECO:0000256" key="1">
    <source>
        <dbReference type="ARBA" id="ARBA00004651"/>
    </source>
</evidence>
<dbReference type="InterPro" id="IPR002550">
    <property type="entry name" value="CNNM"/>
</dbReference>
<dbReference type="Proteomes" id="UP001597394">
    <property type="component" value="Unassembled WGS sequence"/>
</dbReference>
<feature type="transmembrane region" description="Helical" evidence="9">
    <location>
        <begin position="123"/>
        <end position="145"/>
    </location>
</feature>
<keyword evidence="2" id="KW-1003">Cell membrane</keyword>
<keyword evidence="3 8" id="KW-0812">Transmembrane</keyword>
<keyword evidence="4" id="KW-0677">Repeat</keyword>
<dbReference type="PROSITE" id="PS51846">
    <property type="entry name" value="CNNM"/>
    <property type="match status" value="1"/>
</dbReference>
<evidence type="ECO:0000256" key="5">
    <source>
        <dbReference type="ARBA" id="ARBA00022989"/>
    </source>
</evidence>
<evidence type="ECO:0000256" key="7">
    <source>
        <dbReference type="PROSITE-ProRule" id="PRU00703"/>
    </source>
</evidence>
<feature type="transmembrane region" description="Helical" evidence="9">
    <location>
        <begin position="87"/>
        <end position="111"/>
    </location>
</feature>
<dbReference type="InterPro" id="IPR000644">
    <property type="entry name" value="CBS_dom"/>
</dbReference>
<feature type="domain" description="CNNM transmembrane" evidence="11">
    <location>
        <begin position="1"/>
        <end position="188"/>
    </location>
</feature>
<evidence type="ECO:0000259" key="11">
    <source>
        <dbReference type="PROSITE" id="PS51846"/>
    </source>
</evidence>
<evidence type="ECO:0000256" key="2">
    <source>
        <dbReference type="ARBA" id="ARBA00022475"/>
    </source>
</evidence>
<evidence type="ECO:0000256" key="6">
    <source>
        <dbReference type="ARBA" id="ARBA00023136"/>
    </source>
</evidence>
<proteinExistence type="predicted"/>
<keyword evidence="5 8" id="KW-1133">Transmembrane helix</keyword>
<dbReference type="Pfam" id="PF00571">
    <property type="entry name" value="CBS"/>
    <property type="match status" value="1"/>
</dbReference>
<dbReference type="CDD" id="cd04590">
    <property type="entry name" value="CBS_pair_CorC_HlyC_assoc"/>
    <property type="match status" value="1"/>
</dbReference>
<dbReference type="RefSeq" id="WP_255929015.1">
    <property type="nucleotide sequence ID" value="NZ_JANFQP010000002.1"/>
</dbReference>
<evidence type="ECO:0000313" key="13">
    <source>
        <dbReference type="Proteomes" id="UP001597394"/>
    </source>
</evidence>
<feature type="domain" description="CBS" evidence="10">
    <location>
        <begin position="271"/>
        <end position="328"/>
    </location>
</feature>
<dbReference type="InterPro" id="IPR051676">
    <property type="entry name" value="UPF0053_domain"/>
</dbReference>
<organism evidence="12 13">
    <name type="scientific">Kaistella montana</name>
    <dbReference type="NCBI Taxonomy" id="1849733"/>
    <lineage>
        <taxon>Bacteria</taxon>
        <taxon>Pseudomonadati</taxon>
        <taxon>Bacteroidota</taxon>
        <taxon>Flavobacteriia</taxon>
        <taxon>Flavobacteriales</taxon>
        <taxon>Weeksellaceae</taxon>
        <taxon>Chryseobacterium group</taxon>
        <taxon>Kaistella</taxon>
    </lineage>
</organism>
<evidence type="ECO:0000256" key="8">
    <source>
        <dbReference type="PROSITE-ProRule" id="PRU01193"/>
    </source>
</evidence>
<dbReference type="Gene3D" id="3.10.580.10">
    <property type="entry name" value="CBS-domain"/>
    <property type="match status" value="1"/>
</dbReference>
<dbReference type="Pfam" id="PF01595">
    <property type="entry name" value="CNNM"/>
    <property type="match status" value="1"/>
</dbReference>
<sequence length="358" mass="40505">MILLNGIFSMSEIALVSAKKFKFENLATKGSANAKKVIPPAEKPNTFLSTVQIGITLIGIFTSVYSGDKITEDVKVFLSRFESLQQYSDSISVVLVLVILTFFSIVFGELIPKRMGLIFPEKIAVMMAKPMILLSTIAKPFIWLLTSTNNFVLGIFGIKEKNDGLVTEEEIKAMLHQSVEGGDVKIIEHNIVERVFALGDRRVRELITPRKDLIYFDITDGLQMIKEKSNIESHSIYPVVDKNLDNLIGYVSVKELFSQVTDSEEFQLRSFISEPLFVHENTAAYRVLEQFKTKRIYYAFVVDEYGFLEGLIAMDDLMDALIGDATDYGQREMQISENTDGSFILDGQFSYYELLQKL</sequence>
<comment type="subcellular location">
    <subcellularLocation>
        <location evidence="1">Cell membrane</location>
        <topology evidence="1">Multi-pass membrane protein</topology>
    </subcellularLocation>
</comment>
<dbReference type="InterPro" id="IPR044751">
    <property type="entry name" value="Ion_transp-like_CBS"/>
</dbReference>